<evidence type="ECO:0000313" key="1">
    <source>
        <dbReference type="EMBL" id="CAB4607091.1"/>
    </source>
</evidence>
<proteinExistence type="predicted"/>
<name>A0A6J6H0B2_9ZZZZ</name>
<dbReference type="EMBL" id="CAEZUL010000149">
    <property type="protein sequence ID" value="CAB4607091.1"/>
    <property type="molecule type" value="Genomic_DNA"/>
</dbReference>
<sequence length="87" mass="9121">MVFPGAVPETLQVPAATIVIEVPLTVHTPVVRDETVTLPAVADAVTVNGDDPNRFEGISLKTMGLVVAVYVIEVVTESVPAAPPRMT</sequence>
<gene>
    <name evidence="1" type="ORF">UFOPK1808_01137</name>
</gene>
<protein>
    <submittedName>
        <fullName evidence="1">Unannotated protein</fullName>
    </submittedName>
</protein>
<reference evidence="1" key="1">
    <citation type="submission" date="2020-05" db="EMBL/GenBank/DDBJ databases">
        <authorList>
            <person name="Chiriac C."/>
            <person name="Salcher M."/>
            <person name="Ghai R."/>
            <person name="Kavagutti S V."/>
        </authorList>
    </citation>
    <scope>NUCLEOTIDE SEQUENCE</scope>
</reference>
<organism evidence="1">
    <name type="scientific">freshwater metagenome</name>
    <dbReference type="NCBI Taxonomy" id="449393"/>
    <lineage>
        <taxon>unclassified sequences</taxon>
        <taxon>metagenomes</taxon>
        <taxon>ecological metagenomes</taxon>
    </lineage>
</organism>
<accession>A0A6J6H0B2</accession>
<dbReference type="AlphaFoldDB" id="A0A6J6H0B2"/>